<feature type="transmembrane region" description="Helical" evidence="3">
    <location>
        <begin position="298"/>
        <end position="320"/>
    </location>
</feature>
<feature type="domain" description="Histidine kinase" evidence="4">
    <location>
        <begin position="488"/>
        <end position="599"/>
    </location>
</feature>
<dbReference type="Gene3D" id="3.30.565.10">
    <property type="entry name" value="Histidine kinase-like ATPase, C-terminal domain"/>
    <property type="match status" value="1"/>
</dbReference>
<dbReference type="PANTHER" id="PTHR34220">
    <property type="entry name" value="SENSOR HISTIDINE KINASE YPDA"/>
    <property type="match status" value="1"/>
</dbReference>
<reference evidence="5 6" key="1">
    <citation type="submission" date="2020-11" db="EMBL/GenBank/DDBJ databases">
        <title>Treponema Peruensis nv. sp., first commensal Treponema isolated from human feces.</title>
        <authorList>
            <person name="Belkhou C."/>
            <person name="Raes J."/>
        </authorList>
    </citation>
    <scope>NUCLEOTIDE SEQUENCE [LARGE SCALE GENOMIC DNA]</scope>
    <source>
        <strain evidence="5 6">RCC2812</strain>
    </source>
</reference>
<sequence>MQLISKLLGNLKIKNKLLILYVISFLAPILIMAFFTTSWLYKTLAFWEMQQAESSFEKTETFFNNIMREVSDLSDRIYVNRTVKSIIQTEFHGTKEVYNAYTNLAFIDEFMTVYNSVSSIRLYTNNETLLDNSFIMRSTPKTENTPWFQKAKKNRGQPFWTYKRDSVTGKYTLSNVRSVWEETEKKFIGVLTVNLNHSYIDKNLDNITYHTFIAQNGIVLFSSAADNSGLKKSAVRKMYIDNNKPDDGISETEIDGKKTGLMKKTFYPSHGISDPLEIFYIIPLDRLNDATTRIVKTVIFVLLECMAFSLMAIFIFSFYIQKRVDKVRYGIKDVVAKKFEIPETIGGHDEFSEIYDAVCDMSHNIKNLIDEVYIRNLEKEQLLARQNDIRFKMLSAQINPHFIFNTLEHIRMKALESSDKDVPHMLRLLAKILRYNLSVSGTSVPLFQEIEIVNNYLEIQHKRFENRISYDIMLLCDARKINILPLLIQPIVENSFSHGLESKISGGFIYIIIRTETAVPGKNELIITIQDNGCGIEKDKLEALNNKLRTTPVEEISTSIGLVNVNQRIKLYYGSEYGLTITSTAGEGTSITIRLPVTE</sequence>
<dbReference type="KEGG" id="tper:IWA51_05075"/>
<dbReference type="PANTHER" id="PTHR34220:SF7">
    <property type="entry name" value="SENSOR HISTIDINE KINASE YPDA"/>
    <property type="match status" value="1"/>
</dbReference>
<evidence type="ECO:0000313" key="5">
    <source>
        <dbReference type="EMBL" id="QQA01970.1"/>
    </source>
</evidence>
<keyword evidence="5" id="KW-0418">Kinase</keyword>
<dbReference type="InterPro" id="IPR003594">
    <property type="entry name" value="HATPase_dom"/>
</dbReference>
<dbReference type="Pfam" id="PF02518">
    <property type="entry name" value="HATPase_c"/>
    <property type="match status" value="1"/>
</dbReference>
<dbReference type="AlphaFoldDB" id="A0A7T3RF93"/>
<feature type="transmembrane region" description="Helical" evidence="3">
    <location>
        <begin position="20"/>
        <end position="41"/>
    </location>
</feature>
<accession>A0A7T3RF93</accession>
<evidence type="ECO:0000313" key="6">
    <source>
        <dbReference type="Proteomes" id="UP000595224"/>
    </source>
</evidence>
<dbReference type="InterPro" id="IPR005467">
    <property type="entry name" value="His_kinase_dom"/>
</dbReference>
<dbReference type="EC" id="2.7.13.3" evidence="2"/>
<dbReference type="Proteomes" id="UP000595224">
    <property type="component" value="Chromosome"/>
</dbReference>
<dbReference type="GO" id="GO:0000155">
    <property type="term" value="F:phosphorelay sensor kinase activity"/>
    <property type="evidence" value="ECO:0007669"/>
    <property type="project" value="InterPro"/>
</dbReference>
<protein>
    <recommendedName>
        <fullName evidence="2">histidine kinase</fullName>
        <ecNumber evidence="2">2.7.13.3</ecNumber>
    </recommendedName>
</protein>
<proteinExistence type="predicted"/>
<evidence type="ECO:0000259" key="4">
    <source>
        <dbReference type="PROSITE" id="PS50109"/>
    </source>
</evidence>
<gene>
    <name evidence="5" type="ORF">IWA51_05075</name>
</gene>
<dbReference type="InterPro" id="IPR010559">
    <property type="entry name" value="Sig_transdc_His_kin_internal"/>
</dbReference>
<dbReference type="InterPro" id="IPR036890">
    <property type="entry name" value="HATPase_C_sf"/>
</dbReference>
<dbReference type="RefSeq" id="WP_198443460.1">
    <property type="nucleotide sequence ID" value="NZ_CBCSHE010000004.1"/>
</dbReference>
<dbReference type="PRINTS" id="PR00344">
    <property type="entry name" value="BCTRLSENSOR"/>
</dbReference>
<dbReference type="Gene3D" id="3.30.450.20">
    <property type="entry name" value="PAS domain"/>
    <property type="match status" value="2"/>
</dbReference>
<keyword evidence="5" id="KW-0808">Transferase</keyword>
<comment type="catalytic activity">
    <reaction evidence="1">
        <text>ATP + protein L-histidine = ADP + protein N-phospho-L-histidine.</text>
        <dbReference type="EC" id="2.7.13.3"/>
    </reaction>
</comment>
<dbReference type="Pfam" id="PF06580">
    <property type="entry name" value="His_kinase"/>
    <property type="match status" value="1"/>
</dbReference>
<name>A0A7T3RF93_9SPIR</name>
<dbReference type="EMBL" id="CP064936">
    <property type="protein sequence ID" value="QQA01970.1"/>
    <property type="molecule type" value="Genomic_DNA"/>
</dbReference>
<keyword evidence="3" id="KW-1133">Transmembrane helix</keyword>
<dbReference type="GO" id="GO:0016020">
    <property type="term" value="C:membrane"/>
    <property type="evidence" value="ECO:0007669"/>
    <property type="project" value="InterPro"/>
</dbReference>
<dbReference type="SMART" id="SM00387">
    <property type="entry name" value="HATPase_c"/>
    <property type="match status" value="1"/>
</dbReference>
<evidence type="ECO:0000256" key="2">
    <source>
        <dbReference type="ARBA" id="ARBA00012438"/>
    </source>
</evidence>
<dbReference type="InterPro" id="IPR050640">
    <property type="entry name" value="Bact_2-comp_sensor_kinase"/>
</dbReference>
<keyword evidence="3" id="KW-0472">Membrane</keyword>
<organism evidence="5 6">
    <name type="scientific">Treponema peruense</name>
    <dbReference type="NCBI Taxonomy" id="2787628"/>
    <lineage>
        <taxon>Bacteria</taxon>
        <taxon>Pseudomonadati</taxon>
        <taxon>Spirochaetota</taxon>
        <taxon>Spirochaetia</taxon>
        <taxon>Spirochaetales</taxon>
        <taxon>Treponemataceae</taxon>
        <taxon>Treponema</taxon>
    </lineage>
</organism>
<keyword evidence="3" id="KW-0812">Transmembrane</keyword>
<keyword evidence="6" id="KW-1185">Reference proteome</keyword>
<dbReference type="InterPro" id="IPR004358">
    <property type="entry name" value="Sig_transdc_His_kin-like_C"/>
</dbReference>
<evidence type="ECO:0000256" key="3">
    <source>
        <dbReference type="SAM" id="Phobius"/>
    </source>
</evidence>
<dbReference type="PROSITE" id="PS50109">
    <property type="entry name" value="HIS_KIN"/>
    <property type="match status" value="1"/>
</dbReference>
<dbReference type="SUPFAM" id="SSF55874">
    <property type="entry name" value="ATPase domain of HSP90 chaperone/DNA topoisomerase II/histidine kinase"/>
    <property type="match status" value="1"/>
</dbReference>
<evidence type="ECO:0000256" key="1">
    <source>
        <dbReference type="ARBA" id="ARBA00000085"/>
    </source>
</evidence>